<organism evidence="1 2">
    <name type="scientific">Coptotermes formosanus</name>
    <name type="common">Formosan subterranean termite</name>
    <dbReference type="NCBI Taxonomy" id="36987"/>
    <lineage>
        <taxon>Eukaryota</taxon>
        <taxon>Metazoa</taxon>
        <taxon>Ecdysozoa</taxon>
        <taxon>Arthropoda</taxon>
        <taxon>Hexapoda</taxon>
        <taxon>Insecta</taxon>
        <taxon>Pterygota</taxon>
        <taxon>Neoptera</taxon>
        <taxon>Polyneoptera</taxon>
        <taxon>Dictyoptera</taxon>
        <taxon>Blattodea</taxon>
        <taxon>Blattoidea</taxon>
        <taxon>Termitoidae</taxon>
        <taxon>Rhinotermitidae</taxon>
        <taxon>Coptotermes</taxon>
    </lineage>
</organism>
<name>A0A6L2PY09_COPFO</name>
<comment type="caution">
    <text evidence="1">The sequence shown here is derived from an EMBL/GenBank/DDBJ whole genome shotgun (WGS) entry which is preliminary data.</text>
</comment>
<dbReference type="PANTHER" id="PTHR35450:SF2">
    <property type="entry name" value="REVERSE TRANSCRIPTASE DOMAIN-CONTAINING PROTEIN"/>
    <property type="match status" value="1"/>
</dbReference>
<sequence length="323" mass="36808">MHHPKADLERLYVKRKGAGRGLSQIEAAYKTEISNIAEYLNKWHKEDQFVNTRIIRSLDSSQPHVNSTVKAAAKIIDELSQSNDKNDMKQDGIQNTKARLAESLKEKWENKVMHGQYIRSIDKQLISEEDTFLWLSKGDLKAETEGETVAAQDQALETKYRAAKILQTETDSKCRLCQQFEETADRIVSACPVLAKEQYIKRHDRVCAHLHFNIITIPNNKPDIIIRGNEKGTCMLIDVAITGDRNVIKKEAEKILKYKDLIIEIQRMWNVKTKVTPVIIGATGTISKSFRKYLSIISGKHDIKELQKTAVLGTAHTLREVLM</sequence>
<dbReference type="PANTHER" id="PTHR35450">
    <property type="entry name" value="REVERSE TRANSCRIPTASE DOMAIN-CONTAINING PROTEIN"/>
    <property type="match status" value="1"/>
</dbReference>
<reference evidence="2" key="1">
    <citation type="submission" date="2020-01" db="EMBL/GenBank/DDBJ databases">
        <title>Draft genome sequence of the Termite Coptotermes fromosanus.</title>
        <authorList>
            <person name="Itakura S."/>
            <person name="Yosikawa Y."/>
            <person name="Umezawa K."/>
        </authorList>
    </citation>
    <scope>NUCLEOTIDE SEQUENCE [LARGE SCALE GENOMIC DNA]</scope>
</reference>
<dbReference type="OrthoDB" id="5962029at2759"/>
<dbReference type="AlphaFoldDB" id="A0A6L2PY09"/>
<gene>
    <name evidence="1" type="ORF">Cfor_03763</name>
</gene>
<proteinExistence type="predicted"/>
<evidence type="ECO:0000313" key="2">
    <source>
        <dbReference type="Proteomes" id="UP000502823"/>
    </source>
</evidence>
<dbReference type="InParanoid" id="A0A6L2PY09"/>
<protein>
    <submittedName>
        <fullName evidence="1">Uncharacterized protein</fullName>
    </submittedName>
</protein>
<evidence type="ECO:0000313" key="1">
    <source>
        <dbReference type="EMBL" id="GFG36122.1"/>
    </source>
</evidence>
<dbReference type="Proteomes" id="UP000502823">
    <property type="component" value="Unassembled WGS sequence"/>
</dbReference>
<keyword evidence="2" id="KW-1185">Reference proteome</keyword>
<dbReference type="EMBL" id="BLKM01000606">
    <property type="protein sequence ID" value="GFG36122.1"/>
    <property type="molecule type" value="Genomic_DNA"/>
</dbReference>
<accession>A0A6L2PY09</accession>